<evidence type="ECO:0000256" key="14">
    <source>
        <dbReference type="SAM" id="MobiDB-lite"/>
    </source>
</evidence>
<feature type="region of interest" description="Disordered" evidence="14">
    <location>
        <begin position="1693"/>
        <end position="1834"/>
    </location>
</feature>
<dbReference type="Gene3D" id="3.30.40.10">
    <property type="entry name" value="Zinc/RING finger domain, C3HC4 (zinc finger)"/>
    <property type="match status" value="2"/>
</dbReference>
<evidence type="ECO:0000256" key="6">
    <source>
        <dbReference type="ARBA" id="ARBA00022737"/>
    </source>
</evidence>
<dbReference type="Pfam" id="PF00628">
    <property type="entry name" value="PHD"/>
    <property type="match status" value="1"/>
</dbReference>
<comment type="cofactor">
    <cofactor evidence="1">
        <name>Fe(2+)</name>
        <dbReference type="ChEBI" id="CHEBI:29033"/>
    </cofactor>
</comment>
<reference evidence="20" key="1">
    <citation type="journal article" date="2012" name="Science">
        <title>The Paleozoic origin of enzymatic lignin decomposition reconstructed from 31 fungal genomes.</title>
        <authorList>
            <person name="Floudas D."/>
            <person name="Binder M."/>
            <person name="Riley R."/>
            <person name="Barry K."/>
            <person name="Blanchette R.A."/>
            <person name="Henrissat B."/>
            <person name="Martinez A.T."/>
            <person name="Otillar R."/>
            <person name="Spatafora J.W."/>
            <person name="Yadav J.S."/>
            <person name="Aerts A."/>
            <person name="Benoit I."/>
            <person name="Boyd A."/>
            <person name="Carlson A."/>
            <person name="Copeland A."/>
            <person name="Coutinho P.M."/>
            <person name="de Vries R.P."/>
            <person name="Ferreira P."/>
            <person name="Findley K."/>
            <person name="Foster B."/>
            <person name="Gaskell J."/>
            <person name="Glotzer D."/>
            <person name="Gorecki P."/>
            <person name="Heitman J."/>
            <person name="Hesse C."/>
            <person name="Hori C."/>
            <person name="Igarashi K."/>
            <person name="Jurgens J.A."/>
            <person name="Kallen N."/>
            <person name="Kersten P."/>
            <person name="Kohler A."/>
            <person name="Kuees U."/>
            <person name="Kumar T.K.A."/>
            <person name="Kuo A."/>
            <person name="LaButti K."/>
            <person name="Larrondo L.F."/>
            <person name="Lindquist E."/>
            <person name="Ling A."/>
            <person name="Lombard V."/>
            <person name="Lucas S."/>
            <person name="Lundell T."/>
            <person name="Martin R."/>
            <person name="McLaughlin D.J."/>
            <person name="Morgenstern I."/>
            <person name="Morin E."/>
            <person name="Murat C."/>
            <person name="Nagy L.G."/>
            <person name="Nolan M."/>
            <person name="Ohm R.A."/>
            <person name="Patyshakuliyeva A."/>
            <person name="Rokas A."/>
            <person name="Ruiz-Duenas F.J."/>
            <person name="Sabat G."/>
            <person name="Salamov A."/>
            <person name="Samejima M."/>
            <person name="Schmutz J."/>
            <person name="Slot J.C."/>
            <person name="St John F."/>
            <person name="Stenlid J."/>
            <person name="Sun H."/>
            <person name="Sun S."/>
            <person name="Syed K."/>
            <person name="Tsang A."/>
            <person name="Wiebenga A."/>
            <person name="Young D."/>
            <person name="Pisabarro A."/>
            <person name="Eastwood D.C."/>
            <person name="Martin F."/>
            <person name="Cullen D."/>
            <person name="Grigoriev I.V."/>
            <person name="Hibbett D.S."/>
        </authorList>
    </citation>
    <scope>NUCLEOTIDE SEQUENCE [LARGE SCALE GENOMIC DNA]</scope>
    <source>
        <strain evidence="20">RWD-64-598 SS2</strain>
    </source>
</reference>
<dbReference type="Proteomes" id="UP000053558">
    <property type="component" value="Unassembled WGS sequence"/>
</dbReference>
<dbReference type="PROSITE" id="PS50016">
    <property type="entry name" value="ZF_PHD_2"/>
    <property type="match status" value="2"/>
</dbReference>
<dbReference type="Pfam" id="PF02373">
    <property type="entry name" value="JmjC"/>
    <property type="match status" value="1"/>
</dbReference>
<dbReference type="OMA" id="KERNWHF"/>
<sequence length="1834" mass="206220">MDGNSPPPSARGTPARRGRPPKNANRTPVRNPDPATPVTSPTDQDTSVVLSSMDIRVAGTTPIVSADGSNQNTSGATNSSSVASAPNSRRGSRKAKTDAIAAMQASSTGDESDDPQLMGALRNSMPIEVAPVLNLASVKTISPRELPPRSTPRPFGLEDCPAFYPTPEEFKDPMAYIRKISDKATEYGICKVVPPVGWKMPFVTDTESFRFKTRLQRLNSIEASSRAKVNFLEQLYRFHKQQGNPRVSVPTINHRPLDLWLLRKEVHKLGGYEAVTKMKKWSDLGALLGYRGIPGLSTQIRNSYTRVILPYEHYCERVRNSTTLSPSVQRDPSRAPGDLWLADFGKIGKSTSSPPSSPLTASSSSPLSEPPEDGRRGRRSARMSTDRMTTPVRQLSEGGTTLPSPAFPSPSFREAKREPPKDKQEQSCEICQKKNRGEEMLLCDGCDCGFHMFCLDPPLSSIPKGQWFCHTCLLETGGDFGFDEGEEHSLSTLQVRDAEFRRMWWSKHAPNASVKMDYEPNDPTVTRVGDTAVSEEEVEQEFWRLVQSPDETVEVEYGADVHSTTHGSAMPTMETHPLDPMAKDPWNLNNMPIVSDSLLRYIKSDISGMTVPWTYVGMVFSTFCWHNEDHYTYSINFMHWGETKTWYGIPGDDAEKFEAAIKSEAPDLFEAQPDLLFQLVTLMNPARLTEAGVRVYACNQRAGEFVITFPKAYHAGFNHGFNFNEAVNFALPDWLRLGRDCVERYREHRKLPVFSHDELLITITQQSQSIKTAIWLADSLREMVVRELGERARVRKLGMKEVLEEADKPEDQYQCAICKMFCYLSQVTCQCKKEVVCADHVDLLCEHNMSQLTLRLRFSDGELQDTLSKVVERSEVPGAWKKKLQKVLEESALPPLRSLRALLAEGERINYPLPELPTLRKCVQRANEWVDSANGFIIRKQSRKRSRKRGRPSHADIAANAAAAAAAAQDERDPGDRPDRTLSDLYALLREAENLGFDAPELGVLEALARQAEDISANAQVLCRQWQMHMTSGERDALIKDSERLLLDASSLNVYLDPVLEIEKVVSRERLLDELGKSDDDSKDLDEVRRLLTRARACDLAPDNKYVQRLEARHRAGADWEERARMMLEQPGKTIEELQELLGMTESVPTDPTIHDRLKSALAKAMDFDKQAKGWATADGMVSKPTPSQLSGFIARCEKDFHIPSVKNLSHIAQYGREVEDKCDAVLRNRYPHTEKDVFKEIEEWGRYARQHLSMLSLPFFQQLDKQLNLHYRWLEDLPWYCKDHPSGHGSEILDDVIEATRPEDDLPPTDEYFTCICQDPVRPPPPGGQSDAVQCDHCFARFHGKCAANGGSCPFCDHNHWNGKIHKERNWHFCFLPLILTRAPDLTHNYSDTWKQLEIIVHRVDRLSSVIGHFLTFASQAGNQKTSLLPQVRHYMRKLYKIQFAVSPSREISFGLDLAGLHRILAGLPTEKPHKKRRKPKLVFGPDADEDWYDGTRCVCRRNADPKFLYTKMDCDHCKRRYHAPCVRVTSTPLPDKWTCPLCCVRKNKSYPFAEVRVKRADDDRLTEMWVNMPKTYEMHGQELIVERMPLPRPDAIVLDLVSFTPWSPSDSRDRDRTSTTNGTFATHGFPTPVPTHSPPNQRPSSSHSHHQPPSPAPTPPRYWNGYLPNRVGPNPYQAMSSVPPPPPWNSSWHNLMATTGARPSGVPPEVSAPSMSATTSSSSYAGKKRKFIDEPGPERPESSGSTNGTAANNGREPSPKQQRRSVPHTPVPPPATVPNKVQTLSPSLAMIVSPVDTEPSPRPAPVPRPSSPPPPANTSYNPKYYRETSLRG</sequence>
<evidence type="ECO:0000256" key="2">
    <source>
        <dbReference type="ARBA" id="ARBA00004123"/>
    </source>
</evidence>
<organism evidence="19 20">
    <name type="scientific">Coniophora puteana (strain RWD-64-598)</name>
    <name type="common">Brown rot fungus</name>
    <dbReference type="NCBI Taxonomy" id="741705"/>
    <lineage>
        <taxon>Eukaryota</taxon>
        <taxon>Fungi</taxon>
        <taxon>Dikarya</taxon>
        <taxon>Basidiomycota</taxon>
        <taxon>Agaricomycotina</taxon>
        <taxon>Agaricomycetes</taxon>
        <taxon>Agaricomycetidae</taxon>
        <taxon>Boletales</taxon>
        <taxon>Coniophorineae</taxon>
        <taxon>Coniophoraceae</taxon>
        <taxon>Coniophora</taxon>
    </lineage>
</organism>
<gene>
    <name evidence="19" type="ORF">CONPUDRAFT_139698</name>
</gene>
<dbReference type="SMART" id="SM00558">
    <property type="entry name" value="JmjC"/>
    <property type="match status" value="1"/>
</dbReference>
<evidence type="ECO:0000256" key="1">
    <source>
        <dbReference type="ARBA" id="ARBA00001954"/>
    </source>
</evidence>
<dbReference type="InterPro" id="IPR003349">
    <property type="entry name" value="JmjN"/>
</dbReference>
<feature type="compositionally biased region" description="Low complexity" evidence="14">
    <location>
        <begin position="1713"/>
        <end position="1725"/>
    </location>
</feature>
<dbReference type="GO" id="GO:0000785">
    <property type="term" value="C:chromatin"/>
    <property type="evidence" value="ECO:0007669"/>
    <property type="project" value="TreeGrafter"/>
</dbReference>
<evidence type="ECO:0000256" key="10">
    <source>
        <dbReference type="ARBA" id="ARBA00023004"/>
    </source>
</evidence>
<dbReference type="Gene3D" id="2.60.120.650">
    <property type="entry name" value="Cupin"/>
    <property type="match status" value="1"/>
</dbReference>
<feature type="compositionally biased region" description="Basic and acidic residues" evidence="14">
    <location>
        <begin position="413"/>
        <end position="427"/>
    </location>
</feature>
<dbReference type="EC" id="1.14.11.67" evidence="4"/>
<dbReference type="SMART" id="SM01014">
    <property type="entry name" value="ARID"/>
    <property type="match status" value="1"/>
</dbReference>
<evidence type="ECO:0000256" key="5">
    <source>
        <dbReference type="ARBA" id="ARBA00022723"/>
    </source>
</evidence>
<dbReference type="CDD" id="cd16100">
    <property type="entry name" value="ARID"/>
    <property type="match status" value="1"/>
</dbReference>
<feature type="region of interest" description="Disordered" evidence="14">
    <location>
        <begin position="1"/>
        <end position="115"/>
    </location>
</feature>
<feature type="compositionally biased region" description="Polar residues" evidence="14">
    <location>
        <begin position="1744"/>
        <end position="1754"/>
    </location>
</feature>
<dbReference type="SUPFAM" id="SSF57903">
    <property type="entry name" value="FYVE/PHD zinc finger"/>
    <property type="match status" value="2"/>
</dbReference>
<dbReference type="InterPro" id="IPR001965">
    <property type="entry name" value="Znf_PHD"/>
</dbReference>
<evidence type="ECO:0000259" key="18">
    <source>
        <dbReference type="PROSITE" id="PS51184"/>
    </source>
</evidence>
<dbReference type="InterPro" id="IPR019786">
    <property type="entry name" value="Zinc_finger_PHD-type_CS"/>
</dbReference>
<evidence type="ECO:0000256" key="11">
    <source>
        <dbReference type="ARBA" id="ARBA00023242"/>
    </source>
</evidence>
<feature type="compositionally biased region" description="Polar residues" evidence="14">
    <location>
        <begin position="37"/>
        <end position="50"/>
    </location>
</feature>
<dbReference type="Pfam" id="PF08429">
    <property type="entry name" value="PLU-1"/>
    <property type="match status" value="1"/>
</dbReference>
<dbReference type="SMART" id="SM00501">
    <property type="entry name" value="BRIGHT"/>
    <property type="match status" value="1"/>
</dbReference>
<evidence type="ECO:0000256" key="3">
    <source>
        <dbReference type="ARBA" id="ARBA00006801"/>
    </source>
</evidence>
<feature type="compositionally biased region" description="Low complexity" evidence="14">
    <location>
        <begin position="350"/>
        <end position="367"/>
    </location>
</feature>
<accession>A0A5M3MCC6</accession>
<protein>
    <recommendedName>
        <fullName evidence="4">[histone H3]-trimethyl-L-lysine(4) demethylase</fullName>
        <ecNumber evidence="4">1.14.11.67</ecNumber>
    </recommendedName>
</protein>
<feature type="domain" description="ARID" evidence="16">
    <location>
        <begin position="225"/>
        <end position="316"/>
    </location>
</feature>
<dbReference type="GO" id="GO:0003677">
    <property type="term" value="F:DNA binding"/>
    <property type="evidence" value="ECO:0007669"/>
    <property type="project" value="InterPro"/>
</dbReference>
<dbReference type="GeneID" id="19201390"/>
<evidence type="ECO:0000313" key="20">
    <source>
        <dbReference type="Proteomes" id="UP000053558"/>
    </source>
</evidence>
<evidence type="ECO:0000313" key="19">
    <source>
        <dbReference type="EMBL" id="EIW76301.1"/>
    </source>
</evidence>
<feature type="compositionally biased region" description="Polar residues" evidence="14">
    <location>
        <begin position="382"/>
        <end position="403"/>
    </location>
</feature>
<dbReference type="Pfam" id="PF01388">
    <property type="entry name" value="ARID"/>
    <property type="match status" value="1"/>
</dbReference>
<dbReference type="FunFam" id="2.60.120.650:FF:000014">
    <property type="entry name" value="PHD transcription factor (Rum1)"/>
    <property type="match status" value="1"/>
</dbReference>
<dbReference type="GO" id="GO:0006355">
    <property type="term" value="P:regulation of DNA-templated transcription"/>
    <property type="evidence" value="ECO:0007669"/>
    <property type="project" value="TreeGrafter"/>
</dbReference>
<dbReference type="InterPro" id="IPR011011">
    <property type="entry name" value="Znf_FYVE_PHD"/>
</dbReference>
<evidence type="ECO:0000259" key="16">
    <source>
        <dbReference type="PROSITE" id="PS51011"/>
    </source>
</evidence>
<dbReference type="FunFam" id="1.10.150.60:FF:000016">
    <property type="entry name" value="Putative Lysine-specific demethylase 5B"/>
    <property type="match status" value="1"/>
</dbReference>
<feature type="compositionally biased region" description="Basic and acidic residues" evidence="14">
    <location>
        <begin position="1733"/>
        <end position="1743"/>
    </location>
</feature>
<keyword evidence="11" id="KW-0539">Nucleus</keyword>
<proteinExistence type="inferred from homology"/>
<feature type="compositionally biased region" description="Pro residues" evidence="14">
    <location>
        <begin position="1633"/>
        <end position="1643"/>
    </location>
</feature>
<dbReference type="Pfam" id="PF02928">
    <property type="entry name" value="zf-C5HC2"/>
    <property type="match status" value="1"/>
</dbReference>
<dbReference type="EMBL" id="JH711586">
    <property type="protein sequence ID" value="EIW76301.1"/>
    <property type="molecule type" value="Genomic_DNA"/>
</dbReference>
<feature type="domain" description="PHD-type" evidence="15">
    <location>
        <begin position="425"/>
        <end position="475"/>
    </location>
</feature>
<dbReference type="PROSITE" id="PS51011">
    <property type="entry name" value="ARID"/>
    <property type="match status" value="1"/>
</dbReference>
<evidence type="ECO:0000256" key="8">
    <source>
        <dbReference type="ARBA" id="ARBA00022833"/>
    </source>
</evidence>
<keyword evidence="6" id="KW-0677">Repeat</keyword>
<dbReference type="PANTHER" id="PTHR10694:SF33">
    <property type="entry name" value="LYSINE-SPECIFIC DEMETHYLASE 5"/>
    <property type="match status" value="1"/>
</dbReference>
<feature type="domain" description="PHD-type" evidence="15">
    <location>
        <begin position="1496"/>
        <end position="1547"/>
    </location>
</feature>
<dbReference type="InterPro" id="IPR036431">
    <property type="entry name" value="ARID_dom_sf"/>
</dbReference>
<dbReference type="OrthoDB" id="1678912at2759"/>
<dbReference type="InterPro" id="IPR003347">
    <property type="entry name" value="JmjC_dom"/>
</dbReference>
<comment type="caution">
    <text evidence="19">The sequence shown here is derived from an EMBL/GenBank/DDBJ whole genome shotgun (WGS) entry which is preliminary data.</text>
</comment>
<feature type="compositionally biased region" description="Pro residues" evidence="14">
    <location>
        <begin position="1802"/>
        <end position="1818"/>
    </location>
</feature>
<keyword evidence="5" id="KW-0479">Metal-binding</keyword>
<feature type="domain" description="JmjC" evidence="18">
    <location>
        <begin position="580"/>
        <end position="746"/>
    </location>
</feature>
<dbReference type="Pfam" id="PF02375">
    <property type="entry name" value="JmjN"/>
    <property type="match status" value="1"/>
</dbReference>
<dbReference type="PROSITE" id="PS01359">
    <property type="entry name" value="ZF_PHD_1"/>
    <property type="match status" value="2"/>
</dbReference>
<dbReference type="SUPFAM" id="SSF46774">
    <property type="entry name" value="ARID-like"/>
    <property type="match status" value="1"/>
</dbReference>
<dbReference type="RefSeq" id="XP_007773543.1">
    <property type="nucleotide sequence ID" value="XM_007775353.1"/>
</dbReference>
<dbReference type="InterPro" id="IPR001606">
    <property type="entry name" value="ARID_dom"/>
</dbReference>
<dbReference type="PANTHER" id="PTHR10694">
    <property type="entry name" value="LYSINE-SPECIFIC DEMETHYLASE"/>
    <property type="match status" value="1"/>
</dbReference>
<comment type="subcellular location">
    <subcellularLocation>
        <location evidence="2">Nucleus</location>
    </subcellularLocation>
</comment>
<dbReference type="GO" id="GO:0008270">
    <property type="term" value="F:zinc ion binding"/>
    <property type="evidence" value="ECO:0007669"/>
    <property type="project" value="UniProtKB-KW"/>
</dbReference>
<dbReference type="Gene3D" id="1.10.150.60">
    <property type="entry name" value="ARID DNA-binding domain"/>
    <property type="match status" value="1"/>
</dbReference>
<feature type="domain" description="JmjN" evidence="17">
    <location>
        <begin position="160"/>
        <end position="201"/>
    </location>
</feature>
<dbReference type="InterPro" id="IPR004198">
    <property type="entry name" value="Znf_C5HC2"/>
</dbReference>
<evidence type="ECO:0000256" key="12">
    <source>
        <dbReference type="ARBA" id="ARBA00048734"/>
    </source>
</evidence>
<dbReference type="PROSITE" id="PS51183">
    <property type="entry name" value="JMJN"/>
    <property type="match status" value="1"/>
</dbReference>
<dbReference type="InterPro" id="IPR013637">
    <property type="entry name" value="Lys_sp_deMease-like_dom"/>
</dbReference>
<keyword evidence="7 13" id="KW-0863">Zinc-finger</keyword>
<evidence type="ECO:0000256" key="13">
    <source>
        <dbReference type="PROSITE-ProRule" id="PRU00146"/>
    </source>
</evidence>
<keyword evidence="9" id="KW-0560">Oxidoreductase</keyword>
<evidence type="ECO:0000256" key="9">
    <source>
        <dbReference type="ARBA" id="ARBA00023002"/>
    </source>
</evidence>
<feature type="region of interest" description="Disordered" evidence="14">
    <location>
        <begin position="345"/>
        <end position="427"/>
    </location>
</feature>
<dbReference type="SMART" id="SM00249">
    <property type="entry name" value="PHD"/>
    <property type="match status" value="3"/>
</dbReference>
<keyword evidence="10" id="KW-0408">Iron</keyword>
<evidence type="ECO:0000256" key="7">
    <source>
        <dbReference type="ARBA" id="ARBA00022771"/>
    </source>
</evidence>
<comment type="similarity">
    <text evidence="3">Belongs to the JARID1 histone demethylase family.</text>
</comment>
<dbReference type="GO" id="GO:0005634">
    <property type="term" value="C:nucleus"/>
    <property type="evidence" value="ECO:0007669"/>
    <property type="project" value="UniProtKB-SubCell"/>
</dbReference>
<keyword evidence="20" id="KW-1185">Reference proteome</keyword>
<dbReference type="InterPro" id="IPR013083">
    <property type="entry name" value="Znf_RING/FYVE/PHD"/>
</dbReference>
<dbReference type="InterPro" id="IPR019787">
    <property type="entry name" value="Znf_PHD-finger"/>
</dbReference>
<dbReference type="InterPro" id="IPR048615">
    <property type="entry name" value="KDM5_C-hel"/>
</dbReference>
<dbReference type="KEGG" id="cput:CONPUDRAFT_139698"/>
<comment type="catalytic activity">
    <reaction evidence="12">
        <text>N(6),N(6),N(6)-trimethyl-L-lysyl(4)-[histone H3] + 3 2-oxoglutarate + 3 O2 = L-lysyl(4)-[histone H3] + 3 formaldehyde + 3 succinate + 3 CO2</text>
        <dbReference type="Rhea" id="RHEA:60208"/>
        <dbReference type="Rhea" id="RHEA-COMP:15537"/>
        <dbReference type="Rhea" id="RHEA-COMP:15547"/>
        <dbReference type="ChEBI" id="CHEBI:15379"/>
        <dbReference type="ChEBI" id="CHEBI:16526"/>
        <dbReference type="ChEBI" id="CHEBI:16810"/>
        <dbReference type="ChEBI" id="CHEBI:16842"/>
        <dbReference type="ChEBI" id="CHEBI:29969"/>
        <dbReference type="ChEBI" id="CHEBI:30031"/>
        <dbReference type="ChEBI" id="CHEBI:61961"/>
        <dbReference type="EC" id="1.14.11.67"/>
    </reaction>
</comment>
<dbReference type="PROSITE" id="PS51184">
    <property type="entry name" value="JMJC"/>
    <property type="match status" value="1"/>
</dbReference>
<evidence type="ECO:0000259" key="17">
    <source>
        <dbReference type="PROSITE" id="PS51183"/>
    </source>
</evidence>
<dbReference type="SUPFAM" id="SSF51197">
    <property type="entry name" value="Clavaminate synthase-like"/>
    <property type="match status" value="1"/>
</dbReference>
<feature type="region of interest" description="Disordered" evidence="14">
    <location>
        <begin position="1609"/>
        <end position="1670"/>
    </location>
</feature>
<keyword evidence="8" id="KW-0862">Zinc</keyword>
<evidence type="ECO:0000259" key="15">
    <source>
        <dbReference type="PROSITE" id="PS50016"/>
    </source>
</evidence>
<name>A0A5M3MCC6_CONPW</name>
<evidence type="ECO:0000256" key="4">
    <source>
        <dbReference type="ARBA" id="ARBA00012902"/>
    </source>
</evidence>
<dbReference type="GO" id="GO:0034647">
    <property type="term" value="F:histone H3K4me/H3K4me2/H3K4me3 demethylase activity"/>
    <property type="evidence" value="ECO:0007669"/>
    <property type="project" value="UniProtKB-EC"/>
</dbReference>
<feature type="compositionally biased region" description="Polar residues" evidence="14">
    <location>
        <begin position="67"/>
        <end position="89"/>
    </location>
</feature>
<dbReference type="SMART" id="SM00545">
    <property type="entry name" value="JmjN"/>
    <property type="match status" value="1"/>
</dbReference>
<dbReference type="Pfam" id="PF21323">
    <property type="entry name" value="KDM5_C-hel"/>
    <property type="match status" value="1"/>
</dbReference>